<keyword evidence="2 4" id="KW-0808">Transferase</keyword>
<evidence type="ECO:0000256" key="1">
    <source>
        <dbReference type="ARBA" id="ARBA00006284"/>
    </source>
</evidence>
<dbReference type="Proteomes" id="UP000183203">
    <property type="component" value="Unassembled WGS sequence"/>
</dbReference>
<dbReference type="GO" id="GO:0008887">
    <property type="term" value="F:glycerate kinase activity"/>
    <property type="evidence" value="ECO:0007669"/>
    <property type="project" value="UniProtKB-UniRule"/>
</dbReference>
<accession>A0A1G6R826</accession>
<dbReference type="OrthoDB" id="9774290at2"/>
<evidence type="ECO:0000256" key="4">
    <source>
        <dbReference type="PIRNR" id="PIRNR006078"/>
    </source>
</evidence>
<dbReference type="InterPro" id="IPR004381">
    <property type="entry name" value="Glycerate_kinase"/>
</dbReference>
<proteinExistence type="inferred from homology"/>
<gene>
    <name evidence="6" type="ORF">SAMN05216418_0079</name>
</gene>
<organism evidence="6 7">
    <name type="scientific">Microbacterium enclense</name>
    <dbReference type="NCBI Taxonomy" id="993073"/>
    <lineage>
        <taxon>Bacteria</taxon>
        <taxon>Bacillati</taxon>
        <taxon>Actinomycetota</taxon>
        <taxon>Actinomycetes</taxon>
        <taxon>Micrococcales</taxon>
        <taxon>Microbacteriaceae</taxon>
        <taxon>Microbacterium</taxon>
    </lineage>
</organism>
<dbReference type="Pfam" id="PF02595">
    <property type="entry name" value="Gly_kinase"/>
    <property type="match status" value="2"/>
</dbReference>
<name>A0A1G6R826_9MICO</name>
<dbReference type="InterPro" id="IPR018193">
    <property type="entry name" value="Glyc_kinase_flavodox-like_fold"/>
</dbReference>
<evidence type="ECO:0000256" key="3">
    <source>
        <dbReference type="ARBA" id="ARBA00022777"/>
    </source>
</evidence>
<comment type="similarity">
    <text evidence="1 4">Belongs to the glycerate kinase type-1 family.</text>
</comment>
<dbReference type="PANTHER" id="PTHR21599:SF0">
    <property type="entry name" value="GLYCERATE KINASE"/>
    <property type="match status" value="1"/>
</dbReference>
<evidence type="ECO:0000256" key="2">
    <source>
        <dbReference type="ARBA" id="ARBA00022679"/>
    </source>
</evidence>
<dbReference type="AlphaFoldDB" id="A0A1G6R826"/>
<evidence type="ECO:0000256" key="5">
    <source>
        <dbReference type="SAM" id="MobiDB-lite"/>
    </source>
</evidence>
<dbReference type="PANTHER" id="PTHR21599">
    <property type="entry name" value="GLYCERATE KINASE"/>
    <property type="match status" value="1"/>
</dbReference>
<dbReference type="Gene3D" id="3.90.1510.10">
    <property type="entry name" value="Glycerate kinase, domain 2"/>
    <property type="match status" value="2"/>
</dbReference>
<dbReference type="PIRSF" id="PIRSF006078">
    <property type="entry name" value="GlxK"/>
    <property type="match status" value="1"/>
</dbReference>
<dbReference type="STRING" id="993073.AS029_16040"/>
<feature type="compositionally biased region" description="Polar residues" evidence="5">
    <location>
        <begin position="332"/>
        <end position="345"/>
    </location>
</feature>
<sequence length="351" mass="34647">MRIVIAPDKFKGTLTAREAADAMAAAVRERWTGAHVAVIPIADGGDGTLDALGGPNRRDTVTGPLGRPVDAGWRLDGDLAVIESAAASGLVLAGGAEGNDPWGATSRGVGELIALALDAGAARVLVGMGGSAMTDGGRGAIEALGERVPFPAGRVVALTDTTVTFAEAARVFAPQKGADGPMVARLTARLETDATDWAVRFGRDVRATPRTGAAGGLSGALFAAGADLVDGAASIADALGLLAAIAAADLVLTGEGAFDATTQAGKGPGHVLALAAAHGVPALVVAGVVTSDARGPGITAVADVVGIDRSLRHAADAVRVATAHVLASTDAGRQSSCARSRTPSTGDDPAK</sequence>
<dbReference type="Gene3D" id="3.40.50.10350">
    <property type="entry name" value="Glycerate kinase, domain 1"/>
    <property type="match status" value="2"/>
</dbReference>
<dbReference type="RefSeq" id="WP_058233597.1">
    <property type="nucleotide sequence ID" value="NZ_FMYG01000010.1"/>
</dbReference>
<reference evidence="6 7" key="1">
    <citation type="submission" date="2016-09" db="EMBL/GenBank/DDBJ databases">
        <authorList>
            <person name="Capua I."/>
            <person name="De Benedictis P."/>
            <person name="Joannis T."/>
            <person name="Lombin L.H."/>
            <person name="Cattoli G."/>
        </authorList>
    </citation>
    <scope>NUCLEOTIDE SEQUENCE [LARGE SCALE GENOMIC DNA]</scope>
    <source>
        <strain evidence="6 7">NIO-1002</strain>
    </source>
</reference>
<feature type="region of interest" description="Disordered" evidence="5">
    <location>
        <begin position="332"/>
        <end position="351"/>
    </location>
</feature>
<dbReference type="InterPro" id="IPR036129">
    <property type="entry name" value="Glycerate_kinase_sf"/>
</dbReference>
<dbReference type="EMBL" id="FMYG01000010">
    <property type="protein sequence ID" value="SDD00772.1"/>
    <property type="molecule type" value="Genomic_DNA"/>
</dbReference>
<evidence type="ECO:0000313" key="6">
    <source>
        <dbReference type="EMBL" id="SDD00772.1"/>
    </source>
</evidence>
<dbReference type="GO" id="GO:0031388">
    <property type="term" value="P:organic acid phosphorylation"/>
    <property type="evidence" value="ECO:0007669"/>
    <property type="project" value="UniProtKB-UniRule"/>
</dbReference>
<protein>
    <submittedName>
        <fullName evidence="6">Glycerate kinase</fullName>
    </submittedName>
</protein>
<keyword evidence="3 4" id="KW-0418">Kinase</keyword>
<dbReference type="InterPro" id="IPR018197">
    <property type="entry name" value="Glycerate_kinase_RE-like"/>
</dbReference>
<dbReference type="SUPFAM" id="SSF110738">
    <property type="entry name" value="Glycerate kinase I"/>
    <property type="match status" value="1"/>
</dbReference>
<evidence type="ECO:0000313" key="7">
    <source>
        <dbReference type="Proteomes" id="UP000183203"/>
    </source>
</evidence>